<evidence type="ECO:0000259" key="7">
    <source>
        <dbReference type="Pfam" id="PF09335"/>
    </source>
</evidence>
<dbReference type="AlphaFoldDB" id="A0A381U777"/>
<keyword evidence="4 6" id="KW-1133">Transmembrane helix</keyword>
<dbReference type="PANTHER" id="PTHR42709:SF6">
    <property type="entry name" value="UNDECAPRENYL PHOSPHATE TRANSPORTER A"/>
    <property type="match status" value="1"/>
</dbReference>
<evidence type="ECO:0000256" key="2">
    <source>
        <dbReference type="ARBA" id="ARBA00022475"/>
    </source>
</evidence>
<evidence type="ECO:0000256" key="3">
    <source>
        <dbReference type="ARBA" id="ARBA00022692"/>
    </source>
</evidence>
<accession>A0A381U777</accession>
<gene>
    <name evidence="8" type="ORF">METZ01_LOCUS76718</name>
</gene>
<dbReference type="InterPro" id="IPR051311">
    <property type="entry name" value="DedA_domain"/>
</dbReference>
<comment type="subcellular location">
    <subcellularLocation>
        <location evidence="1">Cell membrane</location>
        <topology evidence="1">Multi-pass membrane protein</topology>
    </subcellularLocation>
</comment>
<keyword evidence="5 6" id="KW-0472">Membrane</keyword>
<evidence type="ECO:0000256" key="1">
    <source>
        <dbReference type="ARBA" id="ARBA00004651"/>
    </source>
</evidence>
<organism evidence="8">
    <name type="scientific">marine metagenome</name>
    <dbReference type="NCBI Taxonomy" id="408172"/>
    <lineage>
        <taxon>unclassified sequences</taxon>
        <taxon>metagenomes</taxon>
        <taxon>ecological metagenomes</taxon>
    </lineage>
</organism>
<keyword evidence="3 6" id="KW-0812">Transmembrane</keyword>
<feature type="transmembrane region" description="Helical" evidence="6">
    <location>
        <begin position="40"/>
        <end position="64"/>
    </location>
</feature>
<reference evidence="8" key="1">
    <citation type="submission" date="2018-05" db="EMBL/GenBank/DDBJ databases">
        <authorList>
            <person name="Lanie J.A."/>
            <person name="Ng W.-L."/>
            <person name="Kazmierczak K.M."/>
            <person name="Andrzejewski T.M."/>
            <person name="Davidsen T.M."/>
            <person name="Wayne K.J."/>
            <person name="Tettelin H."/>
            <person name="Glass J.I."/>
            <person name="Rusch D."/>
            <person name="Podicherti R."/>
            <person name="Tsui H.-C.T."/>
            <person name="Winkler M.E."/>
        </authorList>
    </citation>
    <scope>NUCLEOTIDE SEQUENCE</scope>
</reference>
<feature type="domain" description="VTT" evidence="7">
    <location>
        <begin position="19"/>
        <end position="146"/>
    </location>
</feature>
<dbReference type="InterPro" id="IPR032816">
    <property type="entry name" value="VTT_dom"/>
</dbReference>
<protein>
    <recommendedName>
        <fullName evidence="7">VTT domain-containing protein</fullName>
    </recommendedName>
</protein>
<evidence type="ECO:0000256" key="6">
    <source>
        <dbReference type="SAM" id="Phobius"/>
    </source>
</evidence>
<dbReference type="Pfam" id="PF09335">
    <property type="entry name" value="VTT_dom"/>
    <property type="match status" value="1"/>
</dbReference>
<keyword evidence="2" id="KW-1003">Cell membrane</keyword>
<dbReference type="PANTHER" id="PTHR42709">
    <property type="entry name" value="ALKALINE PHOSPHATASE LIKE PROTEIN"/>
    <property type="match status" value="1"/>
</dbReference>
<evidence type="ECO:0000256" key="5">
    <source>
        <dbReference type="ARBA" id="ARBA00023136"/>
    </source>
</evidence>
<proteinExistence type="predicted"/>
<evidence type="ECO:0000313" key="8">
    <source>
        <dbReference type="EMBL" id="SVA23864.1"/>
    </source>
</evidence>
<name>A0A381U777_9ZZZZ</name>
<dbReference type="EMBL" id="UINC01005839">
    <property type="protein sequence ID" value="SVA23864.1"/>
    <property type="molecule type" value="Genomic_DNA"/>
</dbReference>
<dbReference type="GO" id="GO:0005886">
    <property type="term" value="C:plasma membrane"/>
    <property type="evidence" value="ECO:0007669"/>
    <property type="project" value="UniProtKB-SubCell"/>
</dbReference>
<feature type="non-terminal residue" evidence="8">
    <location>
        <position position="159"/>
    </location>
</feature>
<sequence>MGWFGVIVLMAIESTAIPLPSEIIMPLAGWYLVLNQDHGVPHVLLAGLWGAIGSLIGSLVEYYISKWGGRPIIEKYGKYLLITPHDLNRAERWFQTRGELTVFVARMIPGVRGFISIPAGIARMNVIKFSVFTFLGALPWTLGLAWGGFLLGENYNSIR</sequence>
<feature type="transmembrane region" description="Helical" evidence="6">
    <location>
        <begin position="131"/>
        <end position="151"/>
    </location>
</feature>
<evidence type="ECO:0000256" key="4">
    <source>
        <dbReference type="ARBA" id="ARBA00022989"/>
    </source>
</evidence>